<reference evidence="11" key="1">
    <citation type="submission" date="2023-07" db="EMBL/GenBank/DDBJ databases">
        <authorList>
            <person name="Stuckert A."/>
        </authorList>
    </citation>
    <scope>NUCLEOTIDE SEQUENCE</scope>
</reference>
<evidence type="ECO:0000256" key="1">
    <source>
        <dbReference type="ARBA" id="ARBA00004323"/>
    </source>
</evidence>
<keyword evidence="12" id="KW-1185">Reference proteome</keyword>
<name>A0ABN9KYU7_9NEOB</name>
<keyword evidence="9" id="KW-0325">Glycoprotein</keyword>
<evidence type="ECO:0000256" key="4">
    <source>
        <dbReference type="ARBA" id="ARBA00022692"/>
    </source>
</evidence>
<accession>A0ABN9KYU7</accession>
<evidence type="ECO:0000256" key="2">
    <source>
        <dbReference type="ARBA" id="ARBA00008124"/>
    </source>
</evidence>
<comment type="subcellular location">
    <subcellularLocation>
        <location evidence="1">Golgi apparatus membrane</location>
        <topology evidence="1">Single-pass type II membrane protein</topology>
    </subcellularLocation>
</comment>
<feature type="region of interest" description="Disordered" evidence="10">
    <location>
        <begin position="37"/>
        <end position="56"/>
    </location>
</feature>
<evidence type="ECO:0000256" key="8">
    <source>
        <dbReference type="ARBA" id="ARBA00023136"/>
    </source>
</evidence>
<evidence type="ECO:0000256" key="5">
    <source>
        <dbReference type="ARBA" id="ARBA00022968"/>
    </source>
</evidence>
<evidence type="ECO:0000313" key="11">
    <source>
        <dbReference type="EMBL" id="CAJ0928973.1"/>
    </source>
</evidence>
<evidence type="ECO:0000256" key="10">
    <source>
        <dbReference type="SAM" id="MobiDB-lite"/>
    </source>
</evidence>
<keyword evidence="6" id="KW-1133">Transmembrane helix</keyword>
<evidence type="ECO:0000256" key="3">
    <source>
        <dbReference type="ARBA" id="ARBA00022679"/>
    </source>
</evidence>
<comment type="caution">
    <text evidence="11">The sequence shown here is derived from an EMBL/GenBank/DDBJ whole genome shotgun (WGS) entry which is preliminary data.</text>
</comment>
<sequence length="274" mass="31903">MTSRLVIGRVSGHMGVTWPITSRDIIEGSRLQPGCVRGSEDRRPHGRPHTGVGSGFHETRLCQKSATSESGRHVEKVMPEDTFYFTILRNPISQMESSFSYYKGYGDFKKAKNLEDFLNNSKIFYTNTDRLTNLAKNYMTFDLGFELNGSPEQSVLTWHAMDHIFDLVLITEYYDESLILLKDALCWSFYDVLSIPLNSRSNNSKKTLTLETQEKIKSWNNLDWDMYVYFNHSFWNRVQTFGVERMEDEVKELQKIRTLMSEKCLEDEVLNPKK</sequence>
<gene>
    <name evidence="11" type="ORF">RIMI_LOCUS3620704</name>
</gene>
<comment type="similarity">
    <text evidence="2">Belongs to the galactose-3-O-sulfotransferase family.</text>
</comment>
<dbReference type="EMBL" id="CAUEEQ010005517">
    <property type="protein sequence ID" value="CAJ0928973.1"/>
    <property type="molecule type" value="Genomic_DNA"/>
</dbReference>
<organism evidence="11 12">
    <name type="scientific">Ranitomeya imitator</name>
    <name type="common">mimic poison frog</name>
    <dbReference type="NCBI Taxonomy" id="111125"/>
    <lineage>
        <taxon>Eukaryota</taxon>
        <taxon>Metazoa</taxon>
        <taxon>Chordata</taxon>
        <taxon>Craniata</taxon>
        <taxon>Vertebrata</taxon>
        <taxon>Euteleostomi</taxon>
        <taxon>Amphibia</taxon>
        <taxon>Batrachia</taxon>
        <taxon>Anura</taxon>
        <taxon>Neobatrachia</taxon>
        <taxon>Hyloidea</taxon>
        <taxon>Dendrobatidae</taxon>
        <taxon>Dendrobatinae</taxon>
        <taxon>Ranitomeya</taxon>
    </lineage>
</organism>
<evidence type="ECO:0000256" key="6">
    <source>
        <dbReference type="ARBA" id="ARBA00022989"/>
    </source>
</evidence>
<proteinExistence type="inferred from homology"/>
<dbReference type="PANTHER" id="PTHR14647:SF62">
    <property type="entry name" value="GALACTOSE-3-O-SULFOTRANSFERASE 2"/>
    <property type="match status" value="1"/>
</dbReference>
<keyword evidence="7" id="KW-0333">Golgi apparatus</keyword>
<protein>
    <submittedName>
        <fullName evidence="11">Uncharacterized protein</fullName>
    </submittedName>
</protein>
<evidence type="ECO:0000313" key="12">
    <source>
        <dbReference type="Proteomes" id="UP001176940"/>
    </source>
</evidence>
<dbReference type="Proteomes" id="UP001176940">
    <property type="component" value="Unassembled WGS sequence"/>
</dbReference>
<keyword evidence="4" id="KW-0812">Transmembrane</keyword>
<dbReference type="InterPro" id="IPR009729">
    <property type="entry name" value="Gal-3-0_sulfotransfrase"/>
</dbReference>
<evidence type="ECO:0000256" key="9">
    <source>
        <dbReference type="ARBA" id="ARBA00023180"/>
    </source>
</evidence>
<keyword evidence="3" id="KW-0808">Transferase</keyword>
<dbReference type="PANTHER" id="PTHR14647">
    <property type="entry name" value="GALACTOSE-3-O-SULFOTRANSFERASE"/>
    <property type="match status" value="1"/>
</dbReference>
<evidence type="ECO:0000256" key="7">
    <source>
        <dbReference type="ARBA" id="ARBA00023034"/>
    </source>
</evidence>
<dbReference type="Pfam" id="PF06990">
    <property type="entry name" value="Gal-3-0_sulfotr"/>
    <property type="match status" value="1"/>
</dbReference>
<keyword evidence="8" id="KW-0472">Membrane</keyword>
<keyword evidence="5" id="KW-0735">Signal-anchor</keyword>
<dbReference type="Gene3D" id="3.40.50.300">
    <property type="entry name" value="P-loop containing nucleotide triphosphate hydrolases"/>
    <property type="match status" value="1"/>
</dbReference>
<dbReference type="InterPro" id="IPR027417">
    <property type="entry name" value="P-loop_NTPase"/>
</dbReference>